<dbReference type="AlphaFoldDB" id="A0A433H8V5"/>
<feature type="signal peptide" evidence="5">
    <location>
        <begin position="1"/>
        <end position="27"/>
    </location>
</feature>
<dbReference type="CDD" id="cd00305">
    <property type="entry name" value="Cu-Zn_Superoxide_Dismutase"/>
    <property type="match status" value="1"/>
</dbReference>
<reference evidence="7 8" key="1">
    <citation type="submission" date="2018-12" db="EMBL/GenBank/DDBJ databases">
        <title>Bacillus chawlae sp. nov., Bacillus glennii sp. nov., and Bacillus saganii sp. nov. Isolated from the Vehicle Assembly Building at Kennedy Space Center where the Viking Spacecraft were Assembled.</title>
        <authorList>
            <person name="Seuylemezian A."/>
            <person name="Vaishampayan P."/>
        </authorList>
    </citation>
    <scope>NUCLEOTIDE SEQUENCE [LARGE SCALE GENOMIC DNA]</scope>
    <source>
        <strain evidence="7 8">L5</strain>
    </source>
</reference>
<dbReference type="OrthoDB" id="9792957at2"/>
<dbReference type="RefSeq" id="WP_126867200.1">
    <property type="nucleotide sequence ID" value="NZ_JAUSTX010000022.1"/>
</dbReference>
<evidence type="ECO:0000256" key="1">
    <source>
        <dbReference type="ARBA" id="ARBA00010457"/>
    </source>
</evidence>
<evidence type="ECO:0000256" key="4">
    <source>
        <dbReference type="SAM" id="MobiDB-lite"/>
    </source>
</evidence>
<dbReference type="GO" id="GO:0005507">
    <property type="term" value="F:copper ion binding"/>
    <property type="evidence" value="ECO:0007669"/>
    <property type="project" value="InterPro"/>
</dbReference>
<evidence type="ECO:0000313" key="8">
    <source>
        <dbReference type="Proteomes" id="UP000267430"/>
    </source>
</evidence>
<dbReference type="SUPFAM" id="SSF49329">
    <property type="entry name" value="Cu,Zn superoxide dismutase-like"/>
    <property type="match status" value="1"/>
</dbReference>
<keyword evidence="3" id="KW-0479">Metal-binding</keyword>
<dbReference type="InterPro" id="IPR024134">
    <property type="entry name" value="SOD_Cu/Zn_/chaperone"/>
</dbReference>
<proteinExistence type="inferred from homology"/>
<dbReference type="PROSITE" id="PS51257">
    <property type="entry name" value="PROKAR_LIPOPROTEIN"/>
    <property type="match status" value="1"/>
</dbReference>
<gene>
    <name evidence="7" type="ORF">ELQ35_21350</name>
</gene>
<feature type="chain" id="PRO_5039420566" description="Superoxide dismutase [Cu-Zn]" evidence="5">
    <location>
        <begin position="28"/>
        <end position="214"/>
    </location>
</feature>
<dbReference type="Proteomes" id="UP000267430">
    <property type="component" value="Unassembled WGS sequence"/>
</dbReference>
<comment type="catalytic activity">
    <reaction evidence="3">
        <text>2 superoxide + 2 H(+) = H2O2 + O2</text>
        <dbReference type="Rhea" id="RHEA:20696"/>
        <dbReference type="ChEBI" id="CHEBI:15378"/>
        <dbReference type="ChEBI" id="CHEBI:15379"/>
        <dbReference type="ChEBI" id="CHEBI:16240"/>
        <dbReference type="ChEBI" id="CHEBI:18421"/>
        <dbReference type="EC" id="1.15.1.1"/>
    </reaction>
</comment>
<dbReference type="PROSITE" id="PS00332">
    <property type="entry name" value="SOD_CU_ZN_2"/>
    <property type="match status" value="1"/>
</dbReference>
<evidence type="ECO:0000256" key="3">
    <source>
        <dbReference type="RuleBase" id="RU000393"/>
    </source>
</evidence>
<dbReference type="GO" id="GO:0004784">
    <property type="term" value="F:superoxide dismutase activity"/>
    <property type="evidence" value="ECO:0007669"/>
    <property type="project" value="UniProtKB-EC"/>
</dbReference>
<keyword evidence="8" id="KW-1185">Reference proteome</keyword>
<comment type="cofactor">
    <cofactor evidence="3">
        <name>Cu cation</name>
        <dbReference type="ChEBI" id="CHEBI:23378"/>
    </cofactor>
    <text evidence="3">Binds 1 copper ion per subunit.</text>
</comment>
<evidence type="ECO:0000313" key="7">
    <source>
        <dbReference type="EMBL" id="RUQ24791.1"/>
    </source>
</evidence>
<feature type="compositionally biased region" description="Polar residues" evidence="4">
    <location>
        <begin position="33"/>
        <end position="46"/>
    </location>
</feature>
<comment type="caution">
    <text evidence="7">The sequence shown here is derived from an EMBL/GenBank/DDBJ whole genome shotgun (WGS) entry which is preliminary data.</text>
</comment>
<dbReference type="InterPro" id="IPR001424">
    <property type="entry name" value="SOD_Cu_Zn_dom"/>
</dbReference>
<keyword evidence="3" id="KW-0560">Oxidoreductase</keyword>
<dbReference type="Pfam" id="PF00080">
    <property type="entry name" value="Sod_Cu"/>
    <property type="match status" value="1"/>
</dbReference>
<evidence type="ECO:0000259" key="6">
    <source>
        <dbReference type="Pfam" id="PF00080"/>
    </source>
</evidence>
<dbReference type="InterPro" id="IPR036423">
    <property type="entry name" value="SOD-like_Cu/Zn_dom_sf"/>
</dbReference>
<protein>
    <recommendedName>
        <fullName evidence="3">Superoxide dismutase [Cu-Zn]</fullName>
        <ecNumber evidence="3">1.15.1.1</ecNumber>
    </recommendedName>
</protein>
<dbReference type="InterPro" id="IPR018152">
    <property type="entry name" value="SOD_Cu/Zn_BS"/>
</dbReference>
<comment type="cofactor">
    <cofactor evidence="3">
        <name>Zn(2+)</name>
        <dbReference type="ChEBI" id="CHEBI:29105"/>
    </cofactor>
    <text evidence="3">Binds 1 zinc ion per subunit.</text>
</comment>
<evidence type="ECO:0000256" key="2">
    <source>
        <dbReference type="ARBA" id="ARBA00024900"/>
    </source>
</evidence>
<comment type="function">
    <text evidence="2">Destroys radicals which are normally produced within the cells and which are toxic to biological systems. May play a role in favoring mycobacterial survival in phagocytes.</text>
</comment>
<accession>A0A433H8V5</accession>
<keyword evidence="5" id="KW-0732">Signal</keyword>
<comment type="similarity">
    <text evidence="1 3">Belongs to the Cu-Zn superoxide dismutase family.</text>
</comment>
<dbReference type="EC" id="1.15.1.1" evidence="3"/>
<dbReference type="PANTHER" id="PTHR10003">
    <property type="entry name" value="SUPEROXIDE DISMUTASE CU-ZN -RELATED"/>
    <property type="match status" value="1"/>
</dbReference>
<feature type="region of interest" description="Disordered" evidence="4">
    <location>
        <begin position="169"/>
        <end position="201"/>
    </location>
</feature>
<organism evidence="7 8">
    <name type="scientific">Peribacillus cavernae</name>
    <dbReference type="NCBI Taxonomy" id="1674310"/>
    <lineage>
        <taxon>Bacteria</taxon>
        <taxon>Bacillati</taxon>
        <taxon>Bacillota</taxon>
        <taxon>Bacilli</taxon>
        <taxon>Bacillales</taxon>
        <taxon>Bacillaceae</taxon>
        <taxon>Peribacillus</taxon>
    </lineage>
</organism>
<dbReference type="EMBL" id="RYZZ01000046">
    <property type="protein sequence ID" value="RUQ24791.1"/>
    <property type="molecule type" value="Genomic_DNA"/>
</dbReference>
<sequence length="214" mass="23092">MSKYWTKLLLPVSVVLLLMGCAGGENSDGEETASMNGTAEKNQGTEEQMEPKAKAEIKNVDNKTVGTVSFFDHEGDIQIKASMKGLEPGLHGFHVHEKGACEPDAKEGAFTTAGGHFNPDDEMHSGHNGDMPSLYVNEEGTAEFMTTFDRFTINQLTEQELAIIVHEKPDNSGNIPDRYQAEGKPGPDDETMKTGDAGKRQACGIIMSAAGETK</sequence>
<keyword evidence="3" id="KW-0186">Copper</keyword>
<feature type="domain" description="Superoxide dismutase copper/zinc binding" evidence="6">
    <location>
        <begin position="65"/>
        <end position="206"/>
    </location>
</feature>
<evidence type="ECO:0000256" key="5">
    <source>
        <dbReference type="SAM" id="SignalP"/>
    </source>
</evidence>
<name>A0A433H8V5_9BACI</name>
<dbReference type="Gene3D" id="2.60.40.200">
    <property type="entry name" value="Superoxide dismutase, copper/zinc binding domain"/>
    <property type="match status" value="1"/>
</dbReference>
<keyword evidence="3" id="KW-0862">Zinc</keyword>
<feature type="compositionally biased region" description="Basic and acidic residues" evidence="4">
    <location>
        <begin position="179"/>
        <end position="199"/>
    </location>
</feature>
<feature type="region of interest" description="Disordered" evidence="4">
    <location>
        <begin position="26"/>
        <end position="54"/>
    </location>
</feature>